<comment type="subcellular location">
    <subcellularLocation>
        <location evidence="1">Cytoplasm</location>
        <location evidence="1">Nucleoid</location>
    </subcellularLocation>
</comment>
<dbReference type="GO" id="GO:0032993">
    <property type="term" value="C:protein-DNA complex"/>
    <property type="evidence" value="ECO:0007669"/>
    <property type="project" value="TreeGrafter"/>
</dbReference>
<dbReference type="Gene3D" id="1.10.287.1050">
    <property type="entry name" value="H-NS histone-like proteins"/>
    <property type="match status" value="1"/>
</dbReference>
<feature type="domain" description="DNA-binding protein H-NS-like C-terminal" evidence="7">
    <location>
        <begin position="93"/>
        <end position="139"/>
    </location>
</feature>
<evidence type="ECO:0000256" key="2">
    <source>
        <dbReference type="ARBA" id="ARBA00010610"/>
    </source>
</evidence>
<organism evidence="8 9">
    <name type="scientific">Enterobacter ludwigii</name>
    <dbReference type="NCBI Taxonomy" id="299767"/>
    <lineage>
        <taxon>Bacteria</taxon>
        <taxon>Pseudomonadati</taxon>
        <taxon>Pseudomonadota</taxon>
        <taxon>Gammaproteobacteria</taxon>
        <taxon>Enterobacterales</taxon>
        <taxon>Enterobacteriaceae</taxon>
        <taxon>Enterobacter</taxon>
        <taxon>Enterobacter cloacae complex</taxon>
    </lineage>
</organism>
<keyword evidence="6" id="KW-0175">Coiled coil</keyword>
<evidence type="ECO:0000256" key="5">
    <source>
        <dbReference type="PIRNR" id="PIRNR002096"/>
    </source>
</evidence>
<keyword evidence="9" id="KW-1185">Reference proteome</keyword>
<evidence type="ECO:0000256" key="4">
    <source>
        <dbReference type="ARBA" id="ARBA00023125"/>
    </source>
</evidence>
<keyword evidence="4 5" id="KW-0238">DNA-binding</keyword>
<dbReference type="SUPFAM" id="SSF81273">
    <property type="entry name" value="H-NS histone-like proteins"/>
    <property type="match status" value="2"/>
</dbReference>
<name>A0AAX3LJQ8_9ENTR</name>
<dbReference type="GO" id="GO:0000976">
    <property type="term" value="F:transcription cis-regulatory region binding"/>
    <property type="evidence" value="ECO:0007669"/>
    <property type="project" value="TreeGrafter"/>
</dbReference>
<evidence type="ECO:0000313" key="8">
    <source>
        <dbReference type="EMBL" id="WCE16363.1"/>
    </source>
</evidence>
<dbReference type="GO" id="GO:0003681">
    <property type="term" value="F:bent DNA binding"/>
    <property type="evidence" value="ECO:0007669"/>
    <property type="project" value="TreeGrafter"/>
</dbReference>
<reference evidence="8 9" key="1">
    <citation type="submission" date="2023-01" db="EMBL/GenBank/DDBJ databases">
        <title>Genome sequence resource and annotation of Enterobacter ludwigii, an economically important pathogen of seedling wilt with strawberry.</title>
        <authorList>
            <person name="Xie Y."/>
        </authorList>
    </citation>
    <scope>NUCLEOTIDE SEQUENCE [LARGE SCALE GENOMIC DNA]</scope>
    <source>
        <strain evidence="8 9">CM-TZ4</strain>
        <plasmid evidence="8 9">unnamed4</plasmid>
    </source>
</reference>
<keyword evidence="8" id="KW-0614">Plasmid</keyword>
<dbReference type="PANTHER" id="PTHR38097:SF2">
    <property type="entry name" value="DNA-BINDING PROTEIN STPA"/>
    <property type="match status" value="1"/>
</dbReference>
<sequence>MSDNDNFELVRRILTNIRSVRVFARETDFEQLLEMKEKFSAVIEERREEAEKEAIEREAREKKRLELLQLLAEEGFSAEELLGVAEDAPAKRKNKLPKAPPKYQFEEDGIVKYWSGRGRAPKPIDAALKAGQKLEDFLIKQTQP</sequence>
<feature type="coiled-coil region" evidence="6">
    <location>
        <begin position="40"/>
        <end position="68"/>
    </location>
</feature>
<dbReference type="GO" id="GO:0030527">
    <property type="term" value="F:structural constituent of chromatin"/>
    <property type="evidence" value="ECO:0007669"/>
    <property type="project" value="InterPro"/>
</dbReference>
<dbReference type="Proteomes" id="UP001210538">
    <property type="component" value="Plasmid unnamed4"/>
</dbReference>
<dbReference type="RefSeq" id="WP_271661575.1">
    <property type="nucleotide sequence ID" value="NZ_CP116351.1"/>
</dbReference>
<dbReference type="InterPro" id="IPR027444">
    <property type="entry name" value="H-NS_C_dom"/>
</dbReference>
<evidence type="ECO:0000256" key="1">
    <source>
        <dbReference type="ARBA" id="ARBA00004453"/>
    </source>
</evidence>
<dbReference type="EMBL" id="CP116351">
    <property type="protein sequence ID" value="WCE16363.1"/>
    <property type="molecule type" value="Genomic_DNA"/>
</dbReference>
<dbReference type="GO" id="GO:0046983">
    <property type="term" value="F:protein dimerization activity"/>
    <property type="evidence" value="ECO:0007669"/>
    <property type="project" value="InterPro"/>
</dbReference>
<accession>A0AAX3LJQ8</accession>
<dbReference type="Pfam" id="PF22470">
    <property type="entry name" value="Histone_HNS_N"/>
    <property type="match status" value="1"/>
</dbReference>
<dbReference type="InterPro" id="IPR027454">
    <property type="entry name" value="Histone_HNS_N"/>
</dbReference>
<evidence type="ECO:0000313" key="9">
    <source>
        <dbReference type="Proteomes" id="UP001210538"/>
    </source>
</evidence>
<comment type="similarity">
    <text evidence="2 5">Belongs to the histone-like protein H-NS family.</text>
</comment>
<dbReference type="InterPro" id="IPR054180">
    <property type="entry name" value="H-NS-like_N"/>
</dbReference>
<geneLocation type="plasmid" evidence="8 9">
    <name>unnamed4</name>
</geneLocation>
<dbReference type="PIRSF" id="PIRSF002096">
    <property type="entry name" value="HnS"/>
    <property type="match status" value="1"/>
</dbReference>
<dbReference type="InterPro" id="IPR037150">
    <property type="entry name" value="H-NS_C_dom_sf"/>
</dbReference>
<evidence type="ECO:0000256" key="6">
    <source>
        <dbReference type="SAM" id="Coils"/>
    </source>
</evidence>
<proteinExistence type="inferred from homology"/>
<dbReference type="AlphaFoldDB" id="A0AAX3LJQ8"/>
<dbReference type="GO" id="GO:0003680">
    <property type="term" value="F:minor groove of adenine-thymine-rich DNA binding"/>
    <property type="evidence" value="ECO:0007669"/>
    <property type="project" value="TreeGrafter"/>
</dbReference>
<gene>
    <name evidence="8" type="ORF">PHA72_28140</name>
</gene>
<dbReference type="GO" id="GO:0009295">
    <property type="term" value="C:nucleoid"/>
    <property type="evidence" value="ECO:0007669"/>
    <property type="project" value="UniProtKB-SubCell"/>
</dbReference>
<dbReference type="Gene3D" id="4.10.430.10">
    <property type="entry name" value="Histone-like protein H-NS, C-terminal domain"/>
    <property type="match status" value="1"/>
</dbReference>
<dbReference type="PANTHER" id="PTHR38097">
    <property type="match status" value="1"/>
</dbReference>
<dbReference type="Pfam" id="PF00816">
    <property type="entry name" value="Histone_HNS"/>
    <property type="match status" value="1"/>
</dbReference>
<keyword evidence="3" id="KW-0963">Cytoplasm</keyword>
<dbReference type="SMART" id="SM00528">
    <property type="entry name" value="HNS"/>
    <property type="match status" value="1"/>
</dbReference>
<dbReference type="GO" id="GO:0001217">
    <property type="term" value="F:DNA-binding transcription repressor activity"/>
    <property type="evidence" value="ECO:0007669"/>
    <property type="project" value="TreeGrafter"/>
</dbReference>
<dbReference type="GO" id="GO:0005829">
    <property type="term" value="C:cytosol"/>
    <property type="evidence" value="ECO:0007669"/>
    <property type="project" value="TreeGrafter"/>
</dbReference>
<evidence type="ECO:0000259" key="7">
    <source>
        <dbReference type="SMART" id="SM00528"/>
    </source>
</evidence>
<protein>
    <recommendedName>
        <fullName evidence="5">DNA-binding protein</fullName>
    </recommendedName>
</protein>
<evidence type="ECO:0000256" key="3">
    <source>
        <dbReference type="ARBA" id="ARBA00022490"/>
    </source>
</evidence>
<dbReference type="InterPro" id="IPR001801">
    <property type="entry name" value="Histone_HNS"/>
</dbReference>